<reference evidence="2 3" key="1">
    <citation type="submission" date="2021-06" db="EMBL/GenBank/DDBJ databases">
        <title>Caerostris extrusa draft genome.</title>
        <authorList>
            <person name="Kono N."/>
            <person name="Arakawa K."/>
        </authorList>
    </citation>
    <scope>NUCLEOTIDE SEQUENCE [LARGE SCALE GENOMIC DNA]</scope>
</reference>
<evidence type="ECO:0000256" key="1">
    <source>
        <dbReference type="SAM" id="MobiDB-lite"/>
    </source>
</evidence>
<keyword evidence="3" id="KW-1185">Reference proteome</keyword>
<dbReference type="AlphaFoldDB" id="A0AAV4X6Z3"/>
<accession>A0AAV4X6Z3</accession>
<dbReference type="PANTHER" id="PTHR39959:SF2">
    <property type="entry name" value="RE44287P"/>
    <property type="match status" value="1"/>
</dbReference>
<proteinExistence type="predicted"/>
<sequence>MYRYPVYPFEWHDSAVRSAHPPSEYASQPVFEDAAGPSYTPADCAMRPNEGQQRTFAMYVHHFNKCGVRVQQGSDGKVSNLQVQQKLLPAQTFSFLYLNAILVIERVDIRDHPLPLTEGLRMAEDEYVMVLCKPQDRVATTHHVMDIRGTTTEGRSVQTKKVFRNGPKDMACRMSLMSRPQGTRSFNREMKSGATVRVGQDLQIRAVVKEGDETLAEEPRTARASQYPNDAGANSIDVGENAVYRDKRTNHLDDNALLDKAHLVFADGCRNPQYRAVALPPPPGPQQPPARELRLQGLHVPEHGGRRLAATFGPGRRLRRTGGLPAGVRNKEAISCPQGGHKAFCNGDLPRDKRKRRTIGTEEKVGTKNFTEDFQLKVTLGGFSQTPFVSTSSDIEKNTGFPIGRLQDYFNFRFCRRHRFLLGDDTSAAAIAIGSKRKGILTPRQEEELRLKKRLKQIKERK</sequence>
<organism evidence="2 3">
    <name type="scientific">Caerostris extrusa</name>
    <name type="common">Bark spider</name>
    <name type="synonym">Caerostris bankana</name>
    <dbReference type="NCBI Taxonomy" id="172846"/>
    <lineage>
        <taxon>Eukaryota</taxon>
        <taxon>Metazoa</taxon>
        <taxon>Ecdysozoa</taxon>
        <taxon>Arthropoda</taxon>
        <taxon>Chelicerata</taxon>
        <taxon>Arachnida</taxon>
        <taxon>Araneae</taxon>
        <taxon>Araneomorphae</taxon>
        <taxon>Entelegynae</taxon>
        <taxon>Araneoidea</taxon>
        <taxon>Araneidae</taxon>
        <taxon>Caerostris</taxon>
    </lineage>
</organism>
<evidence type="ECO:0000313" key="3">
    <source>
        <dbReference type="Proteomes" id="UP001054945"/>
    </source>
</evidence>
<dbReference type="PANTHER" id="PTHR39959">
    <property type="entry name" value="RE44287P-RELATED"/>
    <property type="match status" value="1"/>
</dbReference>
<comment type="caution">
    <text evidence="2">The sequence shown here is derived from an EMBL/GenBank/DDBJ whole genome shotgun (WGS) entry which is preliminary data.</text>
</comment>
<name>A0AAV4X6Z3_CAEEX</name>
<evidence type="ECO:0000313" key="2">
    <source>
        <dbReference type="EMBL" id="GIY90671.1"/>
    </source>
</evidence>
<dbReference type="EMBL" id="BPLR01017338">
    <property type="protein sequence ID" value="GIY90671.1"/>
    <property type="molecule type" value="Genomic_DNA"/>
</dbReference>
<protein>
    <submittedName>
        <fullName evidence="2">Uncharacterized protein</fullName>
    </submittedName>
</protein>
<gene>
    <name evidence="2" type="primary">AVEN_91098_1</name>
    <name evidence="2" type="ORF">CEXT_794511</name>
</gene>
<dbReference type="Proteomes" id="UP001054945">
    <property type="component" value="Unassembled WGS sequence"/>
</dbReference>
<feature type="region of interest" description="Disordered" evidence="1">
    <location>
        <begin position="213"/>
        <end position="234"/>
    </location>
</feature>